<accession>A0A9X2BWF9</accession>
<dbReference type="Pfam" id="PF02620">
    <property type="entry name" value="YceD"/>
    <property type="match status" value="1"/>
</dbReference>
<feature type="region of interest" description="Disordered" evidence="1">
    <location>
        <begin position="138"/>
        <end position="167"/>
    </location>
</feature>
<evidence type="ECO:0000313" key="3">
    <source>
        <dbReference type="Proteomes" id="UP001139516"/>
    </source>
</evidence>
<keyword evidence="3" id="KW-1185">Reference proteome</keyword>
<evidence type="ECO:0000256" key="1">
    <source>
        <dbReference type="SAM" id="MobiDB-lite"/>
    </source>
</evidence>
<organism evidence="2 3">
    <name type="scientific">Roseomonas acroporae</name>
    <dbReference type="NCBI Taxonomy" id="2937791"/>
    <lineage>
        <taxon>Bacteria</taxon>
        <taxon>Pseudomonadati</taxon>
        <taxon>Pseudomonadota</taxon>
        <taxon>Alphaproteobacteria</taxon>
        <taxon>Acetobacterales</taxon>
        <taxon>Roseomonadaceae</taxon>
        <taxon>Roseomonas</taxon>
    </lineage>
</organism>
<feature type="compositionally biased region" description="Basic and acidic residues" evidence="1">
    <location>
        <begin position="1"/>
        <end position="12"/>
    </location>
</feature>
<evidence type="ECO:0000313" key="2">
    <source>
        <dbReference type="EMBL" id="MCK8783840.1"/>
    </source>
</evidence>
<dbReference type="EMBL" id="JALPRX010000019">
    <property type="protein sequence ID" value="MCK8783840.1"/>
    <property type="molecule type" value="Genomic_DNA"/>
</dbReference>
<name>A0A9X2BWF9_9PROT</name>
<protein>
    <submittedName>
        <fullName evidence="2">DUF177 domain-containing protein</fullName>
    </submittedName>
</protein>
<comment type="caution">
    <text evidence="2">The sequence shown here is derived from an EMBL/GenBank/DDBJ whole genome shotgun (WGS) entry which is preliminary data.</text>
</comment>
<sequence>MPHETPRPELSRPVRLGTIPPGGRDEAVRATAGECAALARRFGLPAVESVEATLRLRQETGGTVSAEGHLRADVVQSCVVTLEPVPQRIDEPVSLRFVPEAEMPEEDPDGPDLIPYAGDVLDLGEAVAEQVALALDPYPRAPGAELPDLPEAAAGSPFAALRRLRPQ</sequence>
<dbReference type="RefSeq" id="WP_248665963.1">
    <property type="nucleotide sequence ID" value="NZ_JALPRX010000019.1"/>
</dbReference>
<dbReference type="Proteomes" id="UP001139516">
    <property type="component" value="Unassembled WGS sequence"/>
</dbReference>
<dbReference type="AlphaFoldDB" id="A0A9X2BWF9"/>
<feature type="region of interest" description="Disordered" evidence="1">
    <location>
        <begin position="1"/>
        <end position="24"/>
    </location>
</feature>
<reference evidence="2" key="1">
    <citation type="submission" date="2022-04" db="EMBL/GenBank/DDBJ databases">
        <title>Roseomonas acroporae sp. nov., isolated from coral Acropora digitifera.</title>
        <authorList>
            <person name="Sun H."/>
        </authorList>
    </citation>
    <scope>NUCLEOTIDE SEQUENCE</scope>
    <source>
        <strain evidence="2">NAR14</strain>
    </source>
</reference>
<gene>
    <name evidence="2" type="ORF">M0638_05530</name>
</gene>
<dbReference type="InterPro" id="IPR003772">
    <property type="entry name" value="YceD"/>
</dbReference>
<proteinExistence type="predicted"/>